<dbReference type="CDD" id="cd00293">
    <property type="entry name" value="USP-like"/>
    <property type="match status" value="1"/>
</dbReference>
<comment type="similarity">
    <text evidence="1">Belongs to the universal stress protein A family.</text>
</comment>
<comment type="caution">
    <text evidence="3">The sequence shown here is derived from an EMBL/GenBank/DDBJ whole genome shotgun (WGS) entry which is preliminary data.</text>
</comment>
<evidence type="ECO:0000259" key="2">
    <source>
        <dbReference type="Pfam" id="PF00582"/>
    </source>
</evidence>
<dbReference type="RefSeq" id="WP_188997249.1">
    <property type="nucleotide sequence ID" value="NZ_BMOU01000003.1"/>
</dbReference>
<reference evidence="3" key="2">
    <citation type="submission" date="2020-09" db="EMBL/GenBank/DDBJ databases">
        <authorList>
            <person name="Sun Q."/>
            <person name="Ohkuma M."/>
        </authorList>
    </citation>
    <scope>NUCLEOTIDE SEQUENCE</scope>
    <source>
        <strain evidence="3">JCM 17820</strain>
    </source>
</reference>
<feature type="domain" description="UspA" evidence="2">
    <location>
        <begin position="1"/>
        <end position="138"/>
    </location>
</feature>
<dbReference type="PANTHER" id="PTHR46268">
    <property type="entry name" value="STRESS RESPONSE PROTEIN NHAX"/>
    <property type="match status" value="1"/>
</dbReference>
<dbReference type="InterPro" id="IPR006016">
    <property type="entry name" value="UspA"/>
</dbReference>
<evidence type="ECO:0000313" key="4">
    <source>
        <dbReference type="Proteomes" id="UP000605784"/>
    </source>
</evidence>
<sequence>MYEHILIPYDGSAESKKGATHGIELAAELGSTVHALYVMDLPGVPRAMSIRDDEESVREEYETYGQETLDEIAEVAAEYGVECERALRTGTPSEEIVDYAEEEGLDVIVMGSAYRGKIGTILGGTTDKVVRTATVPVITQRMEMDELS</sequence>
<name>A0A830GM76_9EURY</name>
<dbReference type="InterPro" id="IPR006015">
    <property type="entry name" value="Universal_stress_UspA"/>
</dbReference>
<evidence type="ECO:0000313" key="3">
    <source>
        <dbReference type="EMBL" id="GGN94603.1"/>
    </source>
</evidence>
<keyword evidence="4" id="KW-1185">Reference proteome</keyword>
<organism evidence="3 4">
    <name type="scientific">Haloarcula pellucida</name>
    <dbReference type="NCBI Taxonomy" id="1427151"/>
    <lineage>
        <taxon>Archaea</taxon>
        <taxon>Methanobacteriati</taxon>
        <taxon>Methanobacteriota</taxon>
        <taxon>Stenosarchaea group</taxon>
        <taxon>Halobacteria</taxon>
        <taxon>Halobacteriales</taxon>
        <taxon>Haloarculaceae</taxon>
        <taxon>Haloarcula</taxon>
    </lineage>
</organism>
<protein>
    <submittedName>
        <fullName evidence="3">Universal stress protein UspA</fullName>
    </submittedName>
</protein>
<reference evidence="3" key="1">
    <citation type="journal article" date="2014" name="Int. J. Syst. Evol. Microbiol.">
        <title>Complete genome sequence of Corynebacterium casei LMG S-19264T (=DSM 44701T), isolated from a smear-ripened cheese.</title>
        <authorList>
            <consortium name="US DOE Joint Genome Institute (JGI-PGF)"/>
            <person name="Walter F."/>
            <person name="Albersmeier A."/>
            <person name="Kalinowski J."/>
            <person name="Ruckert C."/>
        </authorList>
    </citation>
    <scope>NUCLEOTIDE SEQUENCE</scope>
    <source>
        <strain evidence="3">JCM 17820</strain>
    </source>
</reference>
<evidence type="ECO:0000256" key="1">
    <source>
        <dbReference type="ARBA" id="ARBA00008791"/>
    </source>
</evidence>
<dbReference type="PRINTS" id="PR01438">
    <property type="entry name" value="UNVRSLSTRESS"/>
</dbReference>
<dbReference type="Pfam" id="PF00582">
    <property type="entry name" value="Usp"/>
    <property type="match status" value="1"/>
</dbReference>
<accession>A0A830GM76</accession>
<dbReference type="InterPro" id="IPR014729">
    <property type="entry name" value="Rossmann-like_a/b/a_fold"/>
</dbReference>
<gene>
    <name evidence="3" type="ORF">GCM10009030_21100</name>
</gene>
<dbReference type="PANTHER" id="PTHR46268:SF6">
    <property type="entry name" value="UNIVERSAL STRESS PROTEIN UP12"/>
    <property type="match status" value="1"/>
</dbReference>
<dbReference type="SUPFAM" id="SSF52402">
    <property type="entry name" value="Adenine nucleotide alpha hydrolases-like"/>
    <property type="match status" value="1"/>
</dbReference>
<proteinExistence type="inferred from homology"/>
<dbReference type="AlphaFoldDB" id="A0A830GM76"/>
<dbReference type="Gene3D" id="3.40.50.620">
    <property type="entry name" value="HUPs"/>
    <property type="match status" value="1"/>
</dbReference>
<dbReference type="Proteomes" id="UP000605784">
    <property type="component" value="Unassembled WGS sequence"/>
</dbReference>
<dbReference type="EMBL" id="BMOU01000003">
    <property type="protein sequence ID" value="GGN94603.1"/>
    <property type="molecule type" value="Genomic_DNA"/>
</dbReference>